<feature type="chain" id="PRO_5043134976" evidence="1">
    <location>
        <begin position="17"/>
        <end position="387"/>
    </location>
</feature>
<sequence length="387" mass="42184">MQFFIVVLFSTPVVMAYDAVVFSNDQQVTKDYPTIENLVFTASASSPLVFIVNPDFTLGQFSKQALAFSLGSDTSGLPATVKSSSYHSDRYYSDVIRVPDAVIVKSSDDFVPNANVYILEGTEWASMELLAQEFLPQLGRTYTAIITATEGVSTRKDRVKRVATSEMVDDASSGVQESGGPDVKMPMNLPPYNRTEYPNVKPLSAGLGSCLLYLEGVNIVVQNSKKMFATIPIRSMVNTTTCFVVRLKLKGDVTDAKQQIKISSGSQSAKAESKAISASVGNVGFKSVVGFAMACSDSQAAFFNTDQDGVLIGISLYNTEIQTVAVYPDPKTKQMYFTRQVDDCIGTFSTGSWMGEDAKNCEHLDPVVWFSLWILDVELCSNNGSIR</sequence>
<dbReference type="GO" id="GO:0033176">
    <property type="term" value="C:proton-transporting V-type ATPase complex"/>
    <property type="evidence" value="ECO:0007669"/>
    <property type="project" value="TreeGrafter"/>
</dbReference>
<evidence type="ECO:0000313" key="3">
    <source>
        <dbReference type="Proteomes" id="UP000267027"/>
    </source>
</evidence>
<dbReference type="EMBL" id="UYYA01000051">
    <property type="protein sequence ID" value="VDM52095.1"/>
    <property type="molecule type" value="Genomic_DNA"/>
</dbReference>
<dbReference type="STRING" id="334426.A0A158PDB9"/>
<dbReference type="GO" id="GO:0030641">
    <property type="term" value="P:regulation of cellular pH"/>
    <property type="evidence" value="ECO:0007669"/>
    <property type="project" value="TreeGrafter"/>
</dbReference>
<reference evidence="2 3" key="2">
    <citation type="submission" date="2018-11" db="EMBL/GenBank/DDBJ databases">
        <authorList>
            <consortium name="Pathogen Informatics"/>
        </authorList>
    </citation>
    <scope>NUCLEOTIDE SEQUENCE [LARGE SCALE GENOMIC DNA]</scope>
    <source>
        <strain evidence="2 3">Costa Rica</strain>
    </source>
</reference>
<feature type="signal peptide" evidence="1">
    <location>
        <begin position="1"/>
        <end position="16"/>
    </location>
</feature>
<evidence type="ECO:0000256" key="1">
    <source>
        <dbReference type="SAM" id="SignalP"/>
    </source>
</evidence>
<dbReference type="OrthoDB" id="9985059at2759"/>
<name>A0A158PDB9_ANGCS</name>
<dbReference type="GO" id="GO:0001671">
    <property type="term" value="F:ATPase activator activity"/>
    <property type="evidence" value="ECO:0007669"/>
    <property type="project" value="TreeGrafter"/>
</dbReference>
<evidence type="ECO:0000313" key="2">
    <source>
        <dbReference type="EMBL" id="VDM52095.1"/>
    </source>
</evidence>
<dbReference type="AlphaFoldDB" id="A0A158PDB9"/>
<dbReference type="WBParaSite" id="ACOC_0000050901-mRNA-1">
    <property type="protein sequence ID" value="ACOC_0000050901-mRNA-1"/>
    <property type="gene ID" value="ACOC_0000050901"/>
</dbReference>
<proteinExistence type="predicted"/>
<keyword evidence="3" id="KW-1185">Reference proteome</keyword>
<keyword evidence="1" id="KW-0732">Signal</keyword>
<dbReference type="PANTHER" id="PTHR12471">
    <property type="entry name" value="VACUOLAR ATP SYNTHASE SUBUNIT S1"/>
    <property type="match status" value="1"/>
</dbReference>
<protein>
    <submittedName>
        <fullName evidence="4">IgGFc_binding domain-containing protein</fullName>
    </submittedName>
</protein>
<evidence type="ECO:0000313" key="4">
    <source>
        <dbReference type="WBParaSite" id="ACOC_0000050901-mRNA-1"/>
    </source>
</evidence>
<reference evidence="4" key="1">
    <citation type="submission" date="2016-04" db="UniProtKB">
        <authorList>
            <consortium name="WormBaseParasite"/>
        </authorList>
    </citation>
    <scope>IDENTIFICATION</scope>
</reference>
<dbReference type="Proteomes" id="UP000267027">
    <property type="component" value="Unassembled WGS sequence"/>
</dbReference>
<accession>A0A158PDB9</accession>
<gene>
    <name evidence="2" type="ORF">ACOC_LOCUS510</name>
</gene>
<dbReference type="OMA" id="TEWASME"/>
<dbReference type="PANTHER" id="PTHR12471:SF7">
    <property type="entry name" value="V-TYPE PROTON ATPASE SUBUNIT S1"/>
    <property type="match status" value="1"/>
</dbReference>
<organism evidence="4">
    <name type="scientific">Angiostrongylus costaricensis</name>
    <name type="common">Nematode worm</name>
    <dbReference type="NCBI Taxonomy" id="334426"/>
    <lineage>
        <taxon>Eukaryota</taxon>
        <taxon>Metazoa</taxon>
        <taxon>Ecdysozoa</taxon>
        <taxon>Nematoda</taxon>
        <taxon>Chromadorea</taxon>
        <taxon>Rhabditida</taxon>
        <taxon>Rhabditina</taxon>
        <taxon>Rhabditomorpha</taxon>
        <taxon>Strongyloidea</taxon>
        <taxon>Metastrongylidae</taxon>
        <taxon>Angiostrongylus</taxon>
    </lineage>
</organism>
<dbReference type="InterPro" id="IPR008388">
    <property type="entry name" value="Ac45_acc_su"/>
</dbReference>